<organism evidence="6 7">
    <name type="scientific">Candidatus Scybalomonas excrementavium</name>
    <dbReference type="NCBI Taxonomy" id="2840943"/>
    <lineage>
        <taxon>Bacteria</taxon>
        <taxon>Bacillati</taxon>
        <taxon>Bacillota</taxon>
        <taxon>Clostridia</taxon>
        <taxon>Lachnospirales</taxon>
        <taxon>Lachnospiraceae</taxon>
        <taxon>Lachnospiraceae incertae sedis</taxon>
        <taxon>Candidatus Scybalomonas</taxon>
    </lineage>
</organism>
<dbReference type="PROSITE" id="PS51464">
    <property type="entry name" value="SIS"/>
    <property type="match status" value="1"/>
</dbReference>
<keyword evidence="3" id="KW-0804">Transcription</keyword>
<dbReference type="PANTHER" id="PTHR30514">
    <property type="entry name" value="GLUCOKINASE"/>
    <property type="match status" value="1"/>
</dbReference>
<dbReference type="AlphaFoldDB" id="A0A9D9I2E9"/>
<protein>
    <submittedName>
        <fullName evidence="6">MurR/RpiR family transcriptional regulator</fullName>
    </submittedName>
</protein>
<evidence type="ECO:0000313" key="6">
    <source>
        <dbReference type="EMBL" id="MBO8463903.1"/>
    </source>
</evidence>
<feature type="domain" description="SIS" evidence="5">
    <location>
        <begin position="128"/>
        <end position="268"/>
    </location>
</feature>
<reference evidence="6" key="2">
    <citation type="journal article" date="2021" name="PeerJ">
        <title>Extensive microbial diversity within the chicken gut microbiome revealed by metagenomics and culture.</title>
        <authorList>
            <person name="Gilroy R."/>
            <person name="Ravi A."/>
            <person name="Getino M."/>
            <person name="Pursley I."/>
            <person name="Horton D.L."/>
            <person name="Alikhan N.F."/>
            <person name="Baker D."/>
            <person name="Gharbi K."/>
            <person name="Hall N."/>
            <person name="Watson M."/>
            <person name="Adriaenssens E.M."/>
            <person name="Foster-Nyarko E."/>
            <person name="Jarju S."/>
            <person name="Secka A."/>
            <person name="Antonio M."/>
            <person name="Oren A."/>
            <person name="Chaudhuri R.R."/>
            <person name="La Ragione R."/>
            <person name="Hildebrand F."/>
            <person name="Pallen M.J."/>
        </authorList>
    </citation>
    <scope>NUCLEOTIDE SEQUENCE</scope>
    <source>
        <strain evidence="6">E3-2379</strain>
    </source>
</reference>
<sequence>METNILHAISSRYNFLTKSGKKLADYVLTNKFRVQYMSISSLAEHSQVSEATITRFCKDLGISGYNSLKLELAKANVALNHEFDSSMEIGTIAESDSFTTICKKLFSRNVAALRETLELIDEVNCEKAVQFLSNANHVYCFGQGSSNVMAKEAWARFSTITPNFIHIEDSHMQTMAASLCTPSDVILFFSYSGSTKDVSDILTPAKHAGARVILITHFSNSPAAAFADSILLCGSKENPLQSGSIAAKLGQLFIIDYLFHQYCKYKKSICVDNLDKTSSAISSKLL</sequence>
<dbReference type="SUPFAM" id="SSF46689">
    <property type="entry name" value="Homeodomain-like"/>
    <property type="match status" value="1"/>
</dbReference>
<dbReference type="Pfam" id="PF01380">
    <property type="entry name" value="SIS"/>
    <property type="match status" value="1"/>
</dbReference>
<keyword evidence="1" id="KW-0805">Transcription regulation</keyword>
<dbReference type="InterPro" id="IPR035472">
    <property type="entry name" value="RpiR-like_SIS"/>
</dbReference>
<dbReference type="Proteomes" id="UP000823618">
    <property type="component" value="Unassembled WGS sequence"/>
</dbReference>
<keyword evidence="2" id="KW-0238">DNA-binding</keyword>
<name>A0A9D9I2E9_9FIRM</name>
<dbReference type="GO" id="GO:0003677">
    <property type="term" value="F:DNA binding"/>
    <property type="evidence" value="ECO:0007669"/>
    <property type="project" value="UniProtKB-KW"/>
</dbReference>
<dbReference type="GO" id="GO:0003700">
    <property type="term" value="F:DNA-binding transcription factor activity"/>
    <property type="evidence" value="ECO:0007669"/>
    <property type="project" value="InterPro"/>
</dbReference>
<dbReference type="Pfam" id="PF01418">
    <property type="entry name" value="HTH_6"/>
    <property type="match status" value="1"/>
</dbReference>
<evidence type="ECO:0000256" key="3">
    <source>
        <dbReference type="ARBA" id="ARBA00023163"/>
    </source>
</evidence>
<evidence type="ECO:0000256" key="2">
    <source>
        <dbReference type="ARBA" id="ARBA00023125"/>
    </source>
</evidence>
<evidence type="ECO:0000313" key="7">
    <source>
        <dbReference type="Proteomes" id="UP000823618"/>
    </source>
</evidence>
<feature type="domain" description="HTH rpiR-type" evidence="4">
    <location>
        <begin position="3"/>
        <end position="79"/>
    </location>
</feature>
<dbReference type="InterPro" id="IPR001347">
    <property type="entry name" value="SIS_dom"/>
</dbReference>
<evidence type="ECO:0000256" key="1">
    <source>
        <dbReference type="ARBA" id="ARBA00023015"/>
    </source>
</evidence>
<dbReference type="InterPro" id="IPR000281">
    <property type="entry name" value="HTH_RpiR"/>
</dbReference>
<evidence type="ECO:0000259" key="5">
    <source>
        <dbReference type="PROSITE" id="PS51464"/>
    </source>
</evidence>
<dbReference type="PANTHER" id="PTHR30514:SF1">
    <property type="entry name" value="HTH-TYPE TRANSCRIPTIONAL REGULATOR HEXR-RELATED"/>
    <property type="match status" value="1"/>
</dbReference>
<reference evidence="6" key="1">
    <citation type="submission" date="2020-10" db="EMBL/GenBank/DDBJ databases">
        <authorList>
            <person name="Gilroy R."/>
        </authorList>
    </citation>
    <scope>NUCLEOTIDE SEQUENCE</scope>
    <source>
        <strain evidence="6">E3-2379</strain>
    </source>
</reference>
<dbReference type="EMBL" id="JADIML010000225">
    <property type="protein sequence ID" value="MBO8463903.1"/>
    <property type="molecule type" value="Genomic_DNA"/>
</dbReference>
<dbReference type="SUPFAM" id="SSF53697">
    <property type="entry name" value="SIS domain"/>
    <property type="match status" value="1"/>
</dbReference>
<gene>
    <name evidence="6" type="ORF">IAC13_08230</name>
</gene>
<dbReference type="InterPro" id="IPR047640">
    <property type="entry name" value="RpiR-like"/>
</dbReference>
<dbReference type="GO" id="GO:0097367">
    <property type="term" value="F:carbohydrate derivative binding"/>
    <property type="evidence" value="ECO:0007669"/>
    <property type="project" value="InterPro"/>
</dbReference>
<comment type="caution">
    <text evidence="6">The sequence shown here is derived from an EMBL/GenBank/DDBJ whole genome shotgun (WGS) entry which is preliminary data.</text>
</comment>
<dbReference type="InterPro" id="IPR036388">
    <property type="entry name" value="WH-like_DNA-bd_sf"/>
</dbReference>
<dbReference type="GO" id="GO:1901135">
    <property type="term" value="P:carbohydrate derivative metabolic process"/>
    <property type="evidence" value="ECO:0007669"/>
    <property type="project" value="InterPro"/>
</dbReference>
<evidence type="ECO:0000259" key="4">
    <source>
        <dbReference type="PROSITE" id="PS51071"/>
    </source>
</evidence>
<dbReference type="Gene3D" id="3.40.50.10490">
    <property type="entry name" value="Glucose-6-phosphate isomerase like protein, domain 1"/>
    <property type="match status" value="1"/>
</dbReference>
<dbReference type="Gene3D" id="1.10.10.10">
    <property type="entry name" value="Winged helix-like DNA-binding domain superfamily/Winged helix DNA-binding domain"/>
    <property type="match status" value="1"/>
</dbReference>
<accession>A0A9D9I2E9</accession>
<dbReference type="InterPro" id="IPR009057">
    <property type="entry name" value="Homeodomain-like_sf"/>
</dbReference>
<proteinExistence type="predicted"/>
<dbReference type="CDD" id="cd05013">
    <property type="entry name" value="SIS_RpiR"/>
    <property type="match status" value="1"/>
</dbReference>
<dbReference type="InterPro" id="IPR046348">
    <property type="entry name" value="SIS_dom_sf"/>
</dbReference>
<dbReference type="PROSITE" id="PS51071">
    <property type="entry name" value="HTH_RPIR"/>
    <property type="match status" value="1"/>
</dbReference>